<evidence type="ECO:0000313" key="2">
    <source>
        <dbReference type="Proteomes" id="UP001211907"/>
    </source>
</evidence>
<evidence type="ECO:0000313" key="1">
    <source>
        <dbReference type="EMBL" id="KAJ3092680.1"/>
    </source>
</evidence>
<comment type="caution">
    <text evidence="1">The sequence shown here is derived from an EMBL/GenBank/DDBJ whole genome shotgun (WGS) entry which is preliminary data.</text>
</comment>
<dbReference type="EMBL" id="JADGJH010003210">
    <property type="protein sequence ID" value="KAJ3092680.1"/>
    <property type="molecule type" value="Genomic_DNA"/>
</dbReference>
<accession>A0AAD5XB43</accession>
<name>A0AAD5XB43_9FUNG</name>
<reference evidence="1" key="1">
    <citation type="submission" date="2020-05" db="EMBL/GenBank/DDBJ databases">
        <title>Phylogenomic resolution of chytrid fungi.</title>
        <authorList>
            <person name="Stajich J.E."/>
            <person name="Amses K."/>
            <person name="Simmons R."/>
            <person name="Seto K."/>
            <person name="Myers J."/>
            <person name="Bonds A."/>
            <person name="Quandt C.A."/>
            <person name="Barry K."/>
            <person name="Liu P."/>
            <person name="Grigoriev I."/>
            <person name="Longcore J.E."/>
            <person name="James T.Y."/>
        </authorList>
    </citation>
    <scope>NUCLEOTIDE SEQUENCE</scope>
    <source>
        <strain evidence="1">JEL0513</strain>
    </source>
</reference>
<organism evidence="1 2">
    <name type="scientific">Physocladia obscura</name>
    <dbReference type="NCBI Taxonomy" id="109957"/>
    <lineage>
        <taxon>Eukaryota</taxon>
        <taxon>Fungi</taxon>
        <taxon>Fungi incertae sedis</taxon>
        <taxon>Chytridiomycota</taxon>
        <taxon>Chytridiomycota incertae sedis</taxon>
        <taxon>Chytridiomycetes</taxon>
        <taxon>Chytridiales</taxon>
        <taxon>Chytriomycetaceae</taxon>
        <taxon>Physocladia</taxon>
    </lineage>
</organism>
<sequence length="75" mass="8304">MLEEKLQEYAVEYKVSVNLKTFISNNVAKLVPHKMTGSKKTTNRNSTCKSNIESPLEATATTSFVILQAASIKIN</sequence>
<protein>
    <submittedName>
        <fullName evidence="1">Uncharacterized protein</fullName>
    </submittedName>
</protein>
<gene>
    <name evidence="1" type="ORF">HK100_006891</name>
</gene>
<dbReference type="Proteomes" id="UP001211907">
    <property type="component" value="Unassembled WGS sequence"/>
</dbReference>
<dbReference type="AlphaFoldDB" id="A0AAD5XB43"/>
<keyword evidence="2" id="KW-1185">Reference proteome</keyword>
<proteinExistence type="predicted"/>